<dbReference type="Gene3D" id="2.60.40.4070">
    <property type="match status" value="1"/>
</dbReference>
<dbReference type="GO" id="GO:0008234">
    <property type="term" value="F:cysteine-type peptidase activity"/>
    <property type="evidence" value="ECO:0007669"/>
    <property type="project" value="InterPro"/>
</dbReference>
<dbReference type="InterPro" id="IPR029031">
    <property type="entry name" value="Gingipain_N_sf"/>
</dbReference>
<accession>A0A532UXQ3</accession>
<evidence type="ECO:0000313" key="5">
    <source>
        <dbReference type="Proteomes" id="UP000319619"/>
    </source>
</evidence>
<dbReference type="InterPro" id="IPR029030">
    <property type="entry name" value="Caspase-like_dom_sf"/>
</dbReference>
<comment type="caution">
    <text evidence="4">The sequence shown here is derived from an EMBL/GenBank/DDBJ whole genome shotgun (WGS) entry which is preliminary data.</text>
</comment>
<dbReference type="NCBIfam" id="TIGR04183">
    <property type="entry name" value="Por_Secre_tail"/>
    <property type="match status" value="1"/>
</dbReference>
<dbReference type="SUPFAM" id="SSF52129">
    <property type="entry name" value="Caspase-like"/>
    <property type="match status" value="1"/>
</dbReference>
<sequence>MCIPRMTFLHIVVAVVTCSFLTSVSNALVPIPKEMVEMRISGNPANGSIIHLDFAEYWQSAGEITGDEALSFWVTLPDLGQPSAKVRVFTSDGILHTISECAQIGEPAIIRGVRVASVTIHPVIQGDSGSEAVEEMDIMISASGTGINEVYQDRRSQAFDGIISSFVVNPPGVNATDDFEQEHMLIICPDFAQEIITPFAEWKRRKGLEVTLSTLTEIGITADDFEGMKDYIQEAYDTWLNPPDFVLLAGDETVLPVRADWTDDPHTMFSTASVPGTYLDDNYFACVDGSDFFPDIILARWPLPNEGYSYAYVSAKTMRYEMAPTLDQTDWYQHSAVTAQGPLYDPTNLTQRETKLYTKDLMLNFGFAEVDTLFDPYSPDQLVQWVNDGLSYVNHRGAGWSFGWAGNNFYIDHVLELQNSFMLPVVTGIGCGVGLFGDPGICFGEAWMWVVGTMTNHRGAIAFIGPGWNTHTFYNDSLDIGLYESIFVESEPRIGASLIDSKLFMYDAFDDYIPLDPDIEEILRVAFNQYYLFSDPELKPYNNVPAGLQTAETIPVALGQGSFSLTFTIQDGAGLPFEGAQVCLYHPEDFQSVDLTDANGEVELDWDTNTESSFVYFTVTAHNHAPIVDSIAVIGDQAYVLHYDFELDDSMGGNGDGGISPGESADWIETVRNWGLNDASEVNAILTSLSPTAIVIQNSSYFGDIPAEATMMGTPNFVISVDPENYTVGDSLEFQIDVSDALDSCWTSYVDVPLVTPILSYIYAAPDIYTNGLIDRGETCEMFIGVYNNGFVDIDDAVLELHTDDPYIEIIDGTIDIGPFNAGSMYLSYYASPQDSFIVSASLYAPMYYEAEFWMKISSEQATYFYEDSVSFVLPIGQIFEGDPTFDSLETYFGYESLDTLYEECPTYEWFEIDPDSGGPGYVLPFSYETQTLKIELPFTFTYWGEDFDSLTVSADGWIMPGVTSAVAPDYQHFPYEDEITGIIAPMWLDLWNPTSETGKICSYYDDVNGKLYIEYNGVSNDFSPIFKETFQIVLFDPTEQPTLTGDSEFMFYYRSLSIFGLQYCSVGLESPDQNIGIEYSYGMTFAFTVNGIEDSLAIKWTTDPPPSFLYVPPLPDPGTVMQIPDEFTFAEPYPNPFNPTTMLRFAIPVAGKVELEIFNVRGQRVAELYSGKVNAGWHRFEFDGSNLGSGIYFARLIYQDQPTVHKLLLVK</sequence>
<dbReference type="Gene3D" id="3.40.50.10390">
    <property type="entry name" value="Gingipain r, domain 1"/>
    <property type="match status" value="1"/>
</dbReference>
<reference evidence="4 5" key="1">
    <citation type="submission" date="2017-06" db="EMBL/GenBank/DDBJ databases">
        <title>Novel microbial phyla capable of carbon fixation and sulfur reduction in deep-sea sediments.</title>
        <authorList>
            <person name="Huang J."/>
            <person name="Baker B."/>
            <person name="Wang Y."/>
        </authorList>
    </citation>
    <scope>NUCLEOTIDE SEQUENCE [LARGE SCALE GENOMIC DNA]</scope>
    <source>
        <strain evidence="4">B3_LCP</strain>
    </source>
</reference>
<dbReference type="Pfam" id="PF01364">
    <property type="entry name" value="Peptidase_C25"/>
    <property type="match status" value="1"/>
</dbReference>
<dbReference type="EMBL" id="NJBN01000007">
    <property type="protein sequence ID" value="TKJ39715.1"/>
    <property type="molecule type" value="Genomic_DNA"/>
</dbReference>
<evidence type="ECO:0000259" key="2">
    <source>
        <dbReference type="Pfam" id="PF01364"/>
    </source>
</evidence>
<evidence type="ECO:0008006" key="6">
    <source>
        <dbReference type="Google" id="ProtNLM"/>
    </source>
</evidence>
<dbReference type="InterPro" id="IPR001769">
    <property type="entry name" value="Gingipain"/>
</dbReference>
<dbReference type="AlphaFoldDB" id="A0A532UXQ3"/>
<gene>
    <name evidence="4" type="ORF">CEE37_10575</name>
</gene>
<organism evidence="4 5">
    <name type="scientific">candidate division LCP-89 bacterium B3_LCP</name>
    <dbReference type="NCBI Taxonomy" id="2012998"/>
    <lineage>
        <taxon>Bacteria</taxon>
        <taxon>Pseudomonadati</taxon>
        <taxon>Bacteria division LCP-89</taxon>
    </lineage>
</organism>
<dbReference type="Pfam" id="PF18962">
    <property type="entry name" value="Por_Secre_tail"/>
    <property type="match status" value="1"/>
</dbReference>
<dbReference type="InterPro" id="IPR026444">
    <property type="entry name" value="Secre_tail"/>
</dbReference>
<name>A0A532UXQ3_UNCL8</name>
<evidence type="ECO:0000256" key="1">
    <source>
        <dbReference type="ARBA" id="ARBA00022729"/>
    </source>
</evidence>
<evidence type="ECO:0000259" key="3">
    <source>
        <dbReference type="Pfam" id="PF18962"/>
    </source>
</evidence>
<protein>
    <recommendedName>
        <fullName evidence="6">Gingipain domain-containing protein</fullName>
    </recommendedName>
</protein>
<keyword evidence="1" id="KW-0732">Signal</keyword>
<dbReference type="Proteomes" id="UP000319619">
    <property type="component" value="Unassembled WGS sequence"/>
</dbReference>
<dbReference type="GO" id="GO:0006508">
    <property type="term" value="P:proteolysis"/>
    <property type="evidence" value="ECO:0007669"/>
    <property type="project" value="InterPro"/>
</dbReference>
<feature type="domain" description="Gingipain" evidence="2">
    <location>
        <begin position="184"/>
        <end position="539"/>
    </location>
</feature>
<evidence type="ECO:0000313" key="4">
    <source>
        <dbReference type="EMBL" id="TKJ39715.1"/>
    </source>
</evidence>
<feature type="domain" description="Secretion system C-terminal sorting" evidence="3">
    <location>
        <begin position="1134"/>
        <end position="1208"/>
    </location>
</feature>
<dbReference type="Gene3D" id="3.40.50.1460">
    <property type="match status" value="1"/>
</dbReference>
<proteinExistence type="predicted"/>